<dbReference type="EMBL" id="PVLV01000034">
    <property type="protein sequence ID" value="PRH80786.1"/>
    <property type="molecule type" value="Genomic_DNA"/>
</dbReference>
<feature type="domain" description="STAS" evidence="1">
    <location>
        <begin position="1"/>
        <end position="84"/>
    </location>
</feature>
<gene>
    <name evidence="2" type="ORF">C6N75_02285</name>
</gene>
<comment type="caution">
    <text evidence="2">The sequence shown here is derived from an EMBL/GenBank/DDBJ whole genome shotgun (WGS) entry which is preliminary data.</text>
</comment>
<dbReference type="AlphaFoldDB" id="A0A2S9Q2A5"/>
<evidence type="ECO:0000313" key="3">
    <source>
        <dbReference type="Proteomes" id="UP000239322"/>
    </source>
</evidence>
<dbReference type="InterPro" id="IPR058548">
    <property type="entry name" value="MlaB-like_STAS"/>
</dbReference>
<dbReference type="Pfam" id="PF13466">
    <property type="entry name" value="STAS_2"/>
    <property type="match status" value="1"/>
</dbReference>
<reference evidence="2 3" key="1">
    <citation type="submission" date="2018-03" db="EMBL/GenBank/DDBJ databases">
        <title>Novel Streptomyces sp. from soil.</title>
        <authorList>
            <person name="Tan G.Y.A."/>
            <person name="Lee Z.Y."/>
        </authorList>
    </citation>
    <scope>NUCLEOTIDE SEQUENCE [LARGE SCALE GENOMIC DNA]</scope>
    <source>
        <strain evidence="2 3">ST5x</strain>
    </source>
</reference>
<proteinExistence type="predicted"/>
<protein>
    <submittedName>
        <fullName evidence="2">Anti-anti-sigma factor</fullName>
    </submittedName>
</protein>
<keyword evidence="3" id="KW-1185">Reference proteome</keyword>
<dbReference type="OrthoDB" id="4330281at2"/>
<dbReference type="SUPFAM" id="SSF52091">
    <property type="entry name" value="SpoIIaa-like"/>
    <property type="match status" value="1"/>
</dbReference>
<name>A0A2S9Q2A5_9ACTN</name>
<dbReference type="InterPro" id="IPR002645">
    <property type="entry name" value="STAS_dom"/>
</dbReference>
<evidence type="ECO:0000313" key="2">
    <source>
        <dbReference type="EMBL" id="PRH80786.1"/>
    </source>
</evidence>
<accession>A0A2S9Q2A5</accession>
<dbReference type="Gene3D" id="3.30.750.24">
    <property type="entry name" value="STAS domain"/>
    <property type="match status" value="1"/>
</dbReference>
<dbReference type="InterPro" id="IPR036513">
    <property type="entry name" value="STAS_dom_sf"/>
</dbReference>
<dbReference type="Proteomes" id="UP000239322">
    <property type="component" value="Unassembled WGS sequence"/>
</dbReference>
<dbReference type="PROSITE" id="PS50801">
    <property type="entry name" value="STAS"/>
    <property type="match status" value="1"/>
</dbReference>
<evidence type="ECO:0000259" key="1">
    <source>
        <dbReference type="PROSITE" id="PS50801"/>
    </source>
</evidence>
<organism evidence="2 3">
    <name type="scientific">Streptomyces solincola</name>
    <dbReference type="NCBI Taxonomy" id="2100817"/>
    <lineage>
        <taxon>Bacteria</taxon>
        <taxon>Bacillati</taxon>
        <taxon>Actinomycetota</taxon>
        <taxon>Actinomycetes</taxon>
        <taxon>Kitasatosporales</taxon>
        <taxon>Streptomycetaceae</taxon>
        <taxon>Streptomyces</taxon>
    </lineage>
</organism>
<sequence>MSLALADALASATRGTVVDLSGVAFADSTLLNLLLQTTGRHRTAHRPLAICGPFTPAVHNLFDITQTAGHLPLAVDLDQALTDIDKTAPGP</sequence>